<feature type="domain" description="Ubiquitin-like" evidence="1">
    <location>
        <begin position="27"/>
        <end position="87"/>
    </location>
</feature>
<name>A0ABU7EWZ9_9TELE</name>
<dbReference type="Pfam" id="PF00240">
    <property type="entry name" value="ubiquitin"/>
    <property type="match status" value="1"/>
</dbReference>
<protein>
    <recommendedName>
        <fullName evidence="1">Ubiquitin-like domain-containing protein</fullName>
    </recommendedName>
</protein>
<evidence type="ECO:0000313" key="3">
    <source>
        <dbReference type="Proteomes" id="UP001352852"/>
    </source>
</evidence>
<evidence type="ECO:0000259" key="1">
    <source>
        <dbReference type="PROSITE" id="PS50053"/>
    </source>
</evidence>
<proteinExistence type="predicted"/>
<dbReference type="InterPro" id="IPR029071">
    <property type="entry name" value="Ubiquitin-like_domsf"/>
</dbReference>
<keyword evidence="3" id="KW-1185">Reference proteome</keyword>
<dbReference type="Gene3D" id="3.10.20.90">
    <property type="entry name" value="Phosphatidylinositol 3-kinase Catalytic Subunit, Chain A, domain 1"/>
    <property type="match status" value="1"/>
</dbReference>
<evidence type="ECO:0000313" key="2">
    <source>
        <dbReference type="EMBL" id="MED6290848.1"/>
    </source>
</evidence>
<accession>A0ABU7EWZ9</accession>
<dbReference type="EMBL" id="JAHUTJ010067076">
    <property type="protein sequence ID" value="MED6290848.1"/>
    <property type="molecule type" value="Genomic_DNA"/>
</dbReference>
<comment type="caution">
    <text evidence="2">The sequence shown here is derived from an EMBL/GenBank/DDBJ whole genome shotgun (WGS) entry which is preliminary data.</text>
</comment>
<organism evidence="2 3">
    <name type="scientific">Characodon lateralis</name>
    <dbReference type="NCBI Taxonomy" id="208331"/>
    <lineage>
        <taxon>Eukaryota</taxon>
        <taxon>Metazoa</taxon>
        <taxon>Chordata</taxon>
        <taxon>Craniata</taxon>
        <taxon>Vertebrata</taxon>
        <taxon>Euteleostomi</taxon>
        <taxon>Actinopterygii</taxon>
        <taxon>Neopterygii</taxon>
        <taxon>Teleostei</taxon>
        <taxon>Neoteleostei</taxon>
        <taxon>Acanthomorphata</taxon>
        <taxon>Ovalentaria</taxon>
        <taxon>Atherinomorphae</taxon>
        <taxon>Cyprinodontiformes</taxon>
        <taxon>Goodeidae</taxon>
        <taxon>Characodon</taxon>
    </lineage>
</organism>
<sequence length="87" mass="9597">MCQTDLLVVCSNNGEVSYLNTKEPLGKMTVLQLKQYAVNTFPKSGPTVNDIRLIVQDQPLDNDSASLSEYNIKSHAKVQMVRKVNGG</sequence>
<dbReference type="Proteomes" id="UP001352852">
    <property type="component" value="Unassembled WGS sequence"/>
</dbReference>
<dbReference type="InterPro" id="IPR000626">
    <property type="entry name" value="Ubiquitin-like_dom"/>
</dbReference>
<gene>
    <name evidence="2" type="ORF">CHARACLAT_017664</name>
</gene>
<dbReference type="PROSITE" id="PS50053">
    <property type="entry name" value="UBIQUITIN_2"/>
    <property type="match status" value="1"/>
</dbReference>
<dbReference type="SUPFAM" id="SSF54236">
    <property type="entry name" value="Ubiquitin-like"/>
    <property type="match status" value="1"/>
</dbReference>
<reference evidence="2 3" key="1">
    <citation type="submission" date="2021-06" db="EMBL/GenBank/DDBJ databases">
        <authorList>
            <person name="Palmer J.M."/>
        </authorList>
    </citation>
    <scope>NUCLEOTIDE SEQUENCE [LARGE SCALE GENOMIC DNA]</scope>
    <source>
        <strain evidence="2 3">CL_MEX2019</strain>
        <tissue evidence="2">Muscle</tissue>
    </source>
</reference>